<sequence length="409" mass="41590">MAPNRDTSGESLLGRAVAAAARRLRPDDRLDRSTLRDEANEQASDPVPNLTQSALSAVVATGGLLLGSPVALVGAMVISPFATTTLAVAVGAVADDADLLVENATLLAAGAVVSAATAAAVTAAARATGFVPASLVVTSVEEVRVFTAPTLFAALLAFAAGAAGGVVAATDQDVNLPGVAAAAAVVPSLAAAGTTAVWGRPAVAVAALVFFSLNALLVTLGYAAVFVAYGYGAPFPRGRPIRGADEPLRTVARVALVVALLGAAVGGVAGGTAYVTYERTANLAVDRTLSGADALRLRGVRGSYAGLRPFGDPAPVTVSVARPVGRRYPGLAGRVERRIERATGVPTEVTVEFSTYDPAPSPAGVVTRRGEKRENDRTVSTRRRMSGTGHATLKPLSRRKSSTRPVWLP</sequence>
<dbReference type="OrthoDB" id="275581at2157"/>
<comment type="caution">
    <text evidence="3">The sequence shown here is derived from an EMBL/GenBank/DDBJ whole genome shotgun (WGS) entry which is preliminary data.</text>
</comment>
<dbReference type="AlphaFoldDB" id="V4IVR4"/>
<feature type="compositionally biased region" description="Basic and acidic residues" evidence="1">
    <location>
        <begin position="368"/>
        <end position="379"/>
    </location>
</feature>
<feature type="transmembrane region" description="Helical" evidence="2">
    <location>
        <begin position="106"/>
        <end position="125"/>
    </location>
</feature>
<evidence type="ECO:0000313" key="3">
    <source>
        <dbReference type="EMBL" id="ESP87287.1"/>
    </source>
</evidence>
<reference evidence="3 4" key="1">
    <citation type="journal article" date="2013" name="Genome Announc.">
        <title>Draft Genome Sequence of 'Candidatus Halobonum tyrrellensis' Strain G22, Isolated from the Hypersaline Waters of Lake Tyrrell, Australia.</title>
        <authorList>
            <person name="Ugalde J.A."/>
            <person name="Narasingarao P."/>
            <person name="Kuo S."/>
            <person name="Podell S."/>
            <person name="Allen E.E."/>
        </authorList>
    </citation>
    <scope>NUCLEOTIDE SEQUENCE [LARGE SCALE GENOMIC DNA]</scope>
    <source>
        <strain evidence="3 4">G22</strain>
    </source>
</reference>
<feature type="transmembrane region" description="Helical" evidence="2">
    <location>
        <begin position="145"/>
        <end position="169"/>
    </location>
</feature>
<feature type="transmembrane region" description="Helical" evidence="2">
    <location>
        <begin position="176"/>
        <end position="198"/>
    </location>
</feature>
<dbReference type="InterPro" id="IPR005240">
    <property type="entry name" value="DUF389"/>
</dbReference>
<feature type="transmembrane region" description="Helical" evidence="2">
    <location>
        <begin position="251"/>
        <end position="277"/>
    </location>
</feature>
<evidence type="ECO:0008006" key="5">
    <source>
        <dbReference type="Google" id="ProtNLM"/>
    </source>
</evidence>
<dbReference type="Proteomes" id="UP000017840">
    <property type="component" value="Unassembled WGS sequence"/>
</dbReference>
<feature type="transmembrane region" description="Helical" evidence="2">
    <location>
        <begin position="70"/>
        <end position="94"/>
    </location>
</feature>
<dbReference type="RefSeq" id="WP_023395456.1">
    <property type="nucleotide sequence ID" value="NZ_ASGZ01000060.1"/>
</dbReference>
<keyword evidence="2" id="KW-0472">Membrane</keyword>
<evidence type="ECO:0000313" key="4">
    <source>
        <dbReference type="Proteomes" id="UP000017840"/>
    </source>
</evidence>
<evidence type="ECO:0000256" key="1">
    <source>
        <dbReference type="SAM" id="MobiDB-lite"/>
    </source>
</evidence>
<feature type="transmembrane region" description="Helical" evidence="2">
    <location>
        <begin position="204"/>
        <end position="231"/>
    </location>
</feature>
<evidence type="ECO:0000256" key="2">
    <source>
        <dbReference type="SAM" id="Phobius"/>
    </source>
</evidence>
<feature type="region of interest" description="Disordered" evidence="1">
    <location>
        <begin position="357"/>
        <end position="409"/>
    </location>
</feature>
<keyword evidence="4" id="KW-1185">Reference proteome</keyword>
<dbReference type="EMBL" id="ASGZ01000060">
    <property type="protein sequence ID" value="ESP87287.1"/>
    <property type="molecule type" value="Genomic_DNA"/>
</dbReference>
<dbReference type="PANTHER" id="PTHR20992">
    <property type="entry name" value="AT15442P-RELATED"/>
    <property type="match status" value="1"/>
</dbReference>
<organism evidence="3 4">
    <name type="scientific">Candidatus Halobonum tyrrellensis G22</name>
    <dbReference type="NCBI Taxonomy" id="1324957"/>
    <lineage>
        <taxon>Archaea</taxon>
        <taxon>Methanobacteriati</taxon>
        <taxon>Methanobacteriota</taxon>
        <taxon>Stenosarchaea group</taxon>
        <taxon>Halobacteria</taxon>
        <taxon>Halobacteriales</taxon>
        <taxon>Haloferacaceae</taxon>
        <taxon>Candidatus Halobonum</taxon>
    </lineage>
</organism>
<protein>
    <recommendedName>
        <fullName evidence="5">DUF389 domain-containing protein</fullName>
    </recommendedName>
</protein>
<name>V4IVR4_9EURY</name>
<keyword evidence="2" id="KW-0812">Transmembrane</keyword>
<dbReference type="Pfam" id="PF04087">
    <property type="entry name" value="DUF389"/>
    <property type="match status" value="1"/>
</dbReference>
<accession>V4IVR4</accession>
<dbReference type="PANTHER" id="PTHR20992:SF9">
    <property type="entry name" value="AT15442P-RELATED"/>
    <property type="match status" value="1"/>
</dbReference>
<dbReference type="eggNOG" id="arCOG02264">
    <property type="taxonomic scope" value="Archaea"/>
</dbReference>
<keyword evidence="2" id="KW-1133">Transmembrane helix</keyword>
<gene>
    <name evidence="3" type="ORF">K933_14413</name>
</gene>
<proteinExistence type="predicted"/>